<reference evidence="4 5" key="1">
    <citation type="submission" date="2019-03" db="EMBL/GenBank/DDBJ databases">
        <title>Above-ground endophytic microbial communities from plants in different locations in the United States.</title>
        <authorList>
            <person name="Frank C."/>
        </authorList>
    </citation>
    <scope>NUCLEOTIDE SEQUENCE [LARGE SCALE GENOMIC DNA]</scope>
    <source>
        <strain evidence="4 5">LP_13_YM</strain>
    </source>
</reference>
<dbReference type="OrthoDB" id="9770871at2"/>
<evidence type="ECO:0000256" key="3">
    <source>
        <dbReference type="SAM" id="SignalP"/>
    </source>
</evidence>
<gene>
    <name evidence="4" type="ORF">EC912_105260</name>
</gene>
<organism evidence="4 5">
    <name type="scientific">Luteibacter rhizovicinus</name>
    <dbReference type="NCBI Taxonomy" id="242606"/>
    <lineage>
        <taxon>Bacteria</taxon>
        <taxon>Pseudomonadati</taxon>
        <taxon>Pseudomonadota</taxon>
        <taxon>Gammaproteobacteria</taxon>
        <taxon>Lysobacterales</taxon>
        <taxon>Rhodanobacteraceae</taxon>
        <taxon>Luteibacter</taxon>
    </lineage>
</organism>
<dbReference type="PANTHER" id="PTHR31956">
    <property type="entry name" value="NON-SPECIFIC PHOSPHOLIPASE C4-RELATED"/>
    <property type="match status" value="1"/>
</dbReference>
<dbReference type="CDD" id="cd16013">
    <property type="entry name" value="AcpA"/>
    <property type="match status" value="1"/>
</dbReference>
<dbReference type="Pfam" id="PF04185">
    <property type="entry name" value="Phosphoesterase"/>
    <property type="match status" value="1"/>
</dbReference>
<evidence type="ECO:0000313" key="4">
    <source>
        <dbReference type="EMBL" id="TCV93399.1"/>
    </source>
</evidence>
<name>A0A4V2W3U7_9GAMM</name>
<dbReference type="Proteomes" id="UP000295645">
    <property type="component" value="Unassembled WGS sequence"/>
</dbReference>
<keyword evidence="1" id="KW-0378">Hydrolase</keyword>
<dbReference type="InterPro" id="IPR007312">
    <property type="entry name" value="Phosphoesterase"/>
</dbReference>
<proteinExistence type="predicted"/>
<dbReference type="Gene3D" id="3.40.720.10">
    <property type="entry name" value="Alkaline Phosphatase, subunit A"/>
    <property type="match status" value="2"/>
</dbReference>
<dbReference type="InterPro" id="IPR017850">
    <property type="entry name" value="Alkaline_phosphatase_core_sf"/>
</dbReference>
<dbReference type="GO" id="GO:0042578">
    <property type="term" value="F:phosphoric ester hydrolase activity"/>
    <property type="evidence" value="ECO:0007669"/>
    <property type="project" value="UniProtKB-ARBA"/>
</dbReference>
<sequence length="570" mass="60724">MRKLLAAGIACVLTLSAASIVAAQQQVDVSADARGNDQDSGWGHGGRGNNPRAATPIKHLVVIFQENVSFDHYFGTYPFAANGKGEPAFYAKPFTPQVNGLIQNLLNHNPNAANPGNGTAAINPFRLARTQAATADQDHGYTSEQRAFNGGKMDLFPQYTGRGEVLPGGDPSQEGKGQVMGYYDGNTVTAFWNYAQNYALNDNSYGTVFGPSTPGALSLIAGQTAGVVDTLNGTGAETDDGNGGLTMIGDPDPIGDVCASPTANQVTMGGRNIGDLLNEKNITWGFFQGGFDLTRSNSDGSTGCTRRTLSKVTNVTSNDYSPHHQPFQYYPTTANPTHARPSSVATIGKSGDAANHQYDIEDFYDTLEAGNLPTVSFLKAPAYQDGHAGYSDPLDEQTFVVHVINALQQSGKWRDTAVVIAYDDSDGWYDHQASPRTNASSGTTDALDGAGLCKGRATLPGLDGTTPAQGRCGFGPRLPLLVISPWARENAVDHTLTDQSSITRFIEDNWLNGQRIGGGSTDAQAGRLDSMFDFSIPRLFGRKLILDESTGQPKNHAGWPYWPFENGGHG</sequence>
<evidence type="ECO:0000313" key="5">
    <source>
        <dbReference type="Proteomes" id="UP000295645"/>
    </source>
</evidence>
<evidence type="ECO:0000256" key="1">
    <source>
        <dbReference type="ARBA" id="ARBA00022801"/>
    </source>
</evidence>
<protein>
    <submittedName>
        <fullName evidence="4">Phospholipase C</fullName>
    </submittedName>
</protein>
<feature type="chain" id="PRO_5020544293" evidence="3">
    <location>
        <begin position="23"/>
        <end position="570"/>
    </location>
</feature>
<feature type="region of interest" description="Disordered" evidence="2">
    <location>
        <begin position="32"/>
        <end position="51"/>
    </location>
</feature>
<evidence type="ECO:0000256" key="2">
    <source>
        <dbReference type="SAM" id="MobiDB-lite"/>
    </source>
</evidence>
<accession>A0A4V2W3U7</accession>
<comment type="caution">
    <text evidence="4">The sequence shown here is derived from an EMBL/GenBank/DDBJ whole genome shotgun (WGS) entry which is preliminary data.</text>
</comment>
<dbReference type="PANTHER" id="PTHR31956:SF1">
    <property type="entry name" value="NON-SPECIFIC PHOSPHOLIPASE C1"/>
    <property type="match status" value="1"/>
</dbReference>
<keyword evidence="5" id="KW-1185">Reference proteome</keyword>
<feature type="signal peptide" evidence="3">
    <location>
        <begin position="1"/>
        <end position="22"/>
    </location>
</feature>
<dbReference type="RefSeq" id="WP_132145163.1">
    <property type="nucleotide sequence ID" value="NZ_SMCS01000005.1"/>
</dbReference>
<dbReference type="AlphaFoldDB" id="A0A4V2W3U7"/>
<dbReference type="EMBL" id="SMCS01000005">
    <property type="protein sequence ID" value="TCV93399.1"/>
    <property type="molecule type" value="Genomic_DNA"/>
</dbReference>
<keyword evidence="3" id="KW-0732">Signal</keyword>